<feature type="transmembrane region" description="Helical" evidence="7">
    <location>
        <begin position="281"/>
        <end position="299"/>
    </location>
</feature>
<dbReference type="GO" id="GO:0005886">
    <property type="term" value="C:plasma membrane"/>
    <property type="evidence" value="ECO:0007669"/>
    <property type="project" value="UniProtKB-SubCell"/>
</dbReference>
<feature type="transmembrane region" description="Helical" evidence="7">
    <location>
        <begin position="305"/>
        <end position="324"/>
    </location>
</feature>
<sequence length="401" mass="42583">MKDYNKGFRKIMLIISLLALNIVEQAASVISSTIPQMAQAFPEQSPVQIELVTTVVSVFVTIFVLISGFITNKIGQKNTAILGIAIAAVSSIIPAFSNNFQMIMVSRAVLGIGIGLANPLAVSLIGEFFEGDLLANLMGWRTAVAGIGTSLMTVAAGQLLKISWHASYLVYLLFIPTLLFFIFFVPSPEKNGIQHEEINNNNVTDEVDAKGARIKVLGYALLLFGYFACVMVSMVKLATMYVENGIGTPSQASTVFAVLNFAQLLGGFGFGTAYKNLNSKILPFGLLLSGLSMIGMSQVGNNGAILLFAIISGVAGGMSIPYIFTRISQLSITKTAPLNSALALVGSNMGSFISPYLASILGSSAAVAISHAGILLIVISLVVIVSFVFQEKQAYVEVKNK</sequence>
<dbReference type="InterPro" id="IPR011701">
    <property type="entry name" value="MFS"/>
</dbReference>
<keyword evidence="6 7" id="KW-0472">Membrane</keyword>
<dbReference type="InterPro" id="IPR020846">
    <property type="entry name" value="MFS_dom"/>
</dbReference>
<organism evidence="9 10">
    <name type="scientific">Streptococcus gallolyticus</name>
    <dbReference type="NCBI Taxonomy" id="315405"/>
    <lineage>
        <taxon>Bacteria</taxon>
        <taxon>Bacillati</taxon>
        <taxon>Bacillota</taxon>
        <taxon>Bacilli</taxon>
        <taxon>Lactobacillales</taxon>
        <taxon>Streptococcaceae</taxon>
        <taxon>Streptococcus</taxon>
    </lineage>
</organism>
<feature type="transmembrane region" description="Helical" evidence="7">
    <location>
        <begin position="47"/>
        <end position="66"/>
    </location>
</feature>
<feature type="transmembrane region" description="Helical" evidence="7">
    <location>
        <begin position="255"/>
        <end position="274"/>
    </location>
</feature>
<evidence type="ECO:0000256" key="3">
    <source>
        <dbReference type="ARBA" id="ARBA00022475"/>
    </source>
</evidence>
<dbReference type="SUPFAM" id="SSF103473">
    <property type="entry name" value="MFS general substrate transporter"/>
    <property type="match status" value="1"/>
</dbReference>
<keyword evidence="2" id="KW-0813">Transport</keyword>
<dbReference type="PANTHER" id="PTHR43124:SF3">
    <property type="entry name" value="CHLORAMPHENICOL EFFLUX PUMP RV0191"/>
    <property type="match status" value="1"/>
</dbReference>
<gene>
    <name evidence="9" type="ORF">SAMN04487839_101612</name>
</gene>
<feature type="transmembrane region" description="Helical" evidence="7">
    <location>
        <begin position="78"/>
        <end position="96"/>
    </location>
</feature>
<feature type="transmembrane region" description="Helical" evidence="7">
    <location>
        <begin position="364"/>
        <end position="389"/>
    </location>
</feature>
<comment type="subcellular location">
    <subcellularLocation>
        <location evidence="1">Cell membrane</location>
        <topology evidence="1">Multi-pass membrane protein</topology>
    </subcellularLocation>
</comment>
<feature type="transmembrane region" description="Helical" evidence="7">
    <location>
        <begin position="336"/>
        <end position="358"/>
    </location>
</feature>
<dbReference type="AlphaFoldDB" id="A0A1H7UQN8"/>
<dbReference type="InterPro" id="IPR036259">
    <property type="entry name" value="MFS_trans_sf"/>
</dbReference>
<feature type="domain" description="Major facilitator superfamily (MFS) profile" evidence="8">
    <location>
        <begin position="12"/>
        <end position="395"/>
    </location>
</feature>
<keyword evidence="3" id="KW-1003">Cell membrane</keyword>
<reference evidence="9 10" key="1">
    <citation type="submission" date="2016-10" db="EMBL/GenBank/DDBJ databases">
        <authorList>
            <person name="de Groot N.N."/>
        </authorList>
    </citation>
    <scope>NUCLEOTIDE SEQUENCE [LARGE SCALE GENOMIC DNA]</scope>
    <source>
        <strain evidence="9 10">VTM1R29</strain>
    </source>
</reference>
<evidence type="ECO:0000256" key="7">
    <source>
        <dbReference type="SAM" id="Phobius"/>
    </source>
</evidence>
<feature type="transmembrane region" description="Helical" evidence="7">
    <location>
        <begin position="138"/>
        <end position="160"/>
    </location>
</feature>
<protein>
    <submittedName>
        <fullName evidence="9">Predicted arabinose efflux permease, MFS family</fullName>
    </submittedName>
</protein>
<dbReference type="PANTHER" id="PTHR43124">
    <property type="entry name" value="PURINE EFFLUX PUMP PBUE"/>
    <property type="match status" value="1"/>
</dbReference>
<accession>A0A1H7UQN8</accession>
<dbReference type="GO" id="GO:0022857">
    <property type="term" value="F:transmembrane transporter activity"/>
    <property type="evidence" value="ECO:0007669"/>
    <property type="project" value="InterPro"/>
</dbReference>
<proteinExistence type="predicted"/>
<dbReference type="Gene3D" id="1.20.1250.20">
    <property type="entry name" value="MFS general substrate transporter like domains"/>
    <property type="match status" value="1"/>
</dbReference>
<evidence type="ECO:0000313" key="10">
    <source>
        <dbReference type="Proteomes" id="UP000182764"/>
    </source>
</evidence>
<dbReference type="PROSITE" id="PS50850">
    <property type="entry name" value="MFS"/>
    <property type="match status" value="1"/>
</dbReference>
<evidence type="ECO:0000259" key="8">
    <source>
        <dbReference type="PROSITE" id="PS50850"/>
    </source>
</evidence>
<dbReference type="InterPro" id="IPR050189">
    <property type="entry name" value="MFS_Efflux_Transporters"/>
</dbReference>
<dbReference type="EMBL" id="FOBM01000001">
    <property type="protein sequence ID" value="SEL99116.1"/>
    <property type="molecule type" value="Genomic_DNA"/>
</dbReference>
<evidence type="ECO:0000256" key="5">
    <source>
        <dbReference type="ARBA" id="ARBA00022989"/>
    </source>
</evidence>
<evidence type="ECO:0000256" key="1">
    <source>
        <dbReference type="ARBA" id="ARBA00004651"/>
    </source>
</evidence>
<name>A0A1H7UQN8_9STRE</name>
<keyword evidence="5 7" id="KW-1133">Transmembrane helix</keyword>
<feature type="transmembrane region" description="Helical" evidence="7">
    <location>
        <begin position="216"/>
        <end position="235"/>
    </location>
</feature>
<keyword evidence="4 7" id="KW-0812">Transmembrane</keyword>
<evidence type="ECO:0000313" key="9">
    <source>
        <dbReference type="EMBL" id="SEL99116.1"/>
    </source>
</evidence>
<feature type="transmembrane region" description="Helical" evidence="7">
    <location>
        <begin position="108"/>
        <end position="126"/>
    </location>
</feature>
<evidence type="ECO:0000256" key="2">
    <source>
        <dbReference type="ARBA" id="ARBA00022448"/>
    </source>
</evidence>
<evidence type="ECO:0000256" key="4">
    <source>
        <dbReference type="ARBA" id="ARBA00022692"/>
    </source>
</evidence>
<dbReference type="Pfam" id="PF07690">
    <property type="entry name" value="MFS_1"/>
    <property type="match status" value="1"/>
</dbReference>
<dbReference type="Proteomes" id="UP000182764">
    <property type="component" value="Unassembled WGS sequence"/>
</dbReference>
<evidence type="ECO:0000256" key="6">
    <source>
        <dbReference type="ARBA" id="ARBA00023136"/>
    </source>
</evidence>
<dbReference type="RefSeq" id="WP_081342622.1">
    <property type="nucleotide sequence ID" value="NZ_FNUH01000002.1"/>
</dbReference>
<feature type="transmembrane region" description="Helical" evidence="7">
    <location>
        <begin position="166"/>
        <end position="185"/>
    </location>
</feature>